<gene>
    <name evidence="5" type="ORF">SAMN06295960_2778</name>
</gene>
<dbReference type="InterPro" id="IPR037925">
    <property type="entry name" value="FlgE/F/G-like"/>
</dbReference>
<dbReference type="InterPro" id="IPR020013">
    <property type="entry name" value="Flagellar_FlgE/F/G"/>
</dbReference>
<evidence type="ECO:0000313" key="5">
    <source>
        <dbReference type="EMBL" id="SMG45804.1"/>
    </source>
</evidence>
<dbReference type="AlphaFoldDB" id="A0A1X7KX52"/>
<dbReference type="PANTHER" id="PTHR30435">
    <property type="entry name" value="FLAGELLAR PROTEIN"/>
    <property type="match status" value="1"/>
</dbReference>
<dbReference type="Proteomes" id="UP000193834">
    <property type="component" value="Unassembled WGS sequence"/>
</dbReference>
<dbReference type="OrthoDB" id="9800375at2"/>
<dbReference type="RefSeq" id="WP_085494939.1">
    <property type="nucleotide sequence ID" value="NZ_FXAZ01000003.1"/>
</dbReference>
<dbReference type="Pfam" id="PF00460">
    <property type="entry name" value="Flg_bb_rod"/>
    <property type="match status" value="1"/>
</dbReference>
<reference evidence="5 6" key="1">
    <citation type="submission" date="2017-04" db="EMBL/GenBank/DDBJ databases">
        <authorList>
            <person name="Afonso C.L."/>
            <person name="Miller P.J."/>
            <person name="Scott M.A."/>
            <person name="Spackman E."/>
            <person name="Goraichik I."/>
            <person name="Dimitrov K.M."/>
            <person name="Suarez D.L."/>
            <person name="Swayne D.E."/>
        </authorList>
    </citation>
    <scope>NUCLEOTIDE SEQUENCE [LARGE SCALE GENOMIC DNA]</scope>
    <source>
        <strain evidence="5 6">11</strain>
    </source>
</reference>
<dbReference type="SUPFAM" id="SSF117143">
    <property type="entry name" value="Flagellar hook protein flgE"/>
    <property type="match status" value="1"/>
</dbReference>
<evidence type="ECO:0000256" key="2">
    <source>
        <dbReference type="RuleBase" id="RU362116"/>
    </source>
</evidence>
<accession>A0A1X7KX52</accession>
<dbReference type="InterPro" id="IPR001444">
    <property type="entry name" value="Flag_bb_rod_N"/>
</dbReference>
<keyword evidence="2" id="KW-0975">Bacterial flagellum</keyword>
<dbReference type="InterPro" id="IPR010930">
    <property type="entry name" value="Flg_bb/hook_C_dom"/>
</dbReference>
<keyword evidence="5" id="KW-0966">Cell projection</keyword>
<proteinExistence type="inferred from homology"/>
<dbReference type="GO" id="GO:0009425">
    <property type="term" value="C:bacterial-type flagellum basal body"/>
    <property type="evidence" value="ECO:0007669"/>
    <property type="project" value="UniProtKB-SubCell"/>
</dbReference>
<dbReference type="GO" id="GO:0071978">
    <property type="term" value="P:bacterial-type flagellum-dependent swarming motility"/>
    <property type="evidence" value="ECO:0007669"/>
    <property type="project" value="TreeGrafter"/>
</dbReference>
<evidence type="ECO:0000259" key="3">
    <source>
        <dbReference type="Pfam" id="PF00460"/>
    </source>
</evidence>
<dbReference type="Pfam" id="PF06429">
    <property type="entry name" value="Flg_bbr_C"/>
    <property type="match status" value="1"/>
</dbReference>
<evidence type="ECO:0000259" key="4">
    <source>
        <dbReference type="Pfam" id="PF06429"/>
    </source>
</evidence>
<feature type="domain" description="Flagellar basal-body/hook protein C-terminal" evidence="4">
    <location>
        <begin position="234"/>
        <end position="278"/>
    </location>
</feature>
<dbReference type="STRING" id="1852522.SAMN06295960_2778"/>
<keyword evidence="5" id="KW-0969">Cilium</keyword>
<organism evidence="5 6">
    <name type="scientific">Paenibacillus aquistagni</name>
    <dbReference type="NCBI Taxonomy" id="1852522"/>
    <lineage>
        <taxon>Bacteria</taxon>
        <taxon>Bacillati</taxon>
        <taxon>Bacillota</taxon>
        <taxon>Bacilli</taxon>
        <taxon>Bacillales</taxon>
        <taxon>Paenibacillaceae</taxon>
        <taxon>Paenibacillus</taxon>
    </lineage>
</organism>
<evidence type="ECO:0000256" key="1">
    <source>
        <dbReference type="ARBA" id="ARBA00009677"/>
    </source>
</evidence>
<comment type="subcellular location">
    <subcellularLocation>
        <location evidence="2">Bacterial flagellum basal body</location>
    </subcellularLocation>
</comment>
<sequence>MNQSIITASVSMSGMQRKIDVISDNVANLDTYGYKRKTASFADVLTNVTGQHNHFEQPGRATPLGFTNAYGMRMTGTMRDFSMGEINPTDVPTDFALIGEGLFEVASPEGTAFVREGNFQLIPAEGGEALLATQFGAPVQGMLDGAPVDFRIDVKKGFQMQVDEQGRVFEVKSSTGEQYYLGSLRIVRPTKPELLLQVDDNRYVIPEGIDRNSVVQELNLTEAAADGIVPLKVRQGALETSNVSLIDEMSELIQAQRAYQMASRALSSADQMWGLANSIRG</sequence>
<keyword evidence="5" id="KW-0282">Flagellum</keyword>
<name>A0A1X7KX52_9BACL</name>
<comment type="similarity">
    <text evidence="1 2">Belongs to the flagella basal body rod proteins family.</text>
</comment>
<dbReference type="NCBIfam" id="TIGR03506">
    <property type="entry name" value="FlgEFG_subfam"/>
    <property type="match status" value="1"/>
</dbReference>
<keyword evidence="6" id="KW-1185">Reference proteome</keyword>
<evidence type="ECO:0000313" key="6">
    <source>
        <dbReference type="Proteomes" id="UP000193834"/>
    </source>
</evidence>
<protein>
    <submittedName>
        <fullName evidence="5">Flagellar basal-body rod protein FlgG</fullName>
    </submittedName>
</protein>
<dbReference type="EMBL" id="FXAZ01000003">
    <property type="protein sequence ID" value="SMG45804.1"/>
    <property type="molecule type" value="Genomic_DNA"/>
</dbReference>
<feature type="domain" description="Flagellar basal body rod protein N-terminal" evidence="3">
    <location>
        <begin position="13"/>
        <end position="35"/>
    </location>
</feature>
<dbReference type="PANTHER" id="PTHR30435:SF19">
    <property type="entry name" value="FLAGELLAR BASAL-BODY ROD PROTEIN FLGG"/>
    <property type="match status" value="1"/>
</dbReference>